<evidence type="ECO:0000313" key="1">
    <source>
        <dbReference type="EMBL" id="ADG67941.1"/>
    </source>
</evidence>
<organism evidence="1 2">
    <name type="scientific">Planctopirus limnophila (strain ATCC 43296 / DSM 3776 / IFAM 1008 / Mu 290)</name>
    <name type="common">Planctomyces limnophilus</name>
    <dbReference type="NCBI Taxonomy" id="521674"/>
    <lineage>
        <taxon>Bacteria</taxon>
        <taxon>Pseudomonadati</taxon>
        <taxon>Planctomycetota</taxon>
        <taxon>Planctomycetia</taxon>
        <taxon>Planctomycetales</taxon>
        <taxon>Planctomycetaceae</taxon>
        <taxon>Planctopirus</taxon>
    </lineage>
</organism>
<accession>D5SMN6</accession>
<dbReference type="KEGG" id="plm:Plim_2114"/>
<sequence>MRGRGRSEALDVMAHLLRSAPLRKRLGLSLVEFDALPADVAEEWLVCWELIQEEAARKAKKRK</sequence>
<name>D5SMN6_PLAL2</name>
<evidence type="ECO:0000313" key="2">
    <source>
        <dbReference type="Proteomes" id="UP000002220"/>
    </source>
</evidence>
<dbReference type="Proteomes" id="UP000002220">
    <property type="component" value="Chromosome"/>
</dbReference>
<keyword evidence="2" id="KW-1185">Reference proteome</keyword>
<dbReference type="EMBL" id="CP001744">
    <property type="protein sequence ID" value="ADG67941.1"/>
    <property type="molecule type" value="Genomic_DNA"/>
</dbReference>
<gene>
    <name evidence="1" type="ordered locus">Plim_2114</name>
</gene>
<dbReference type="AlphaFoldDB" id="D5SMN6"/>
<dbReference type="STRING" id="521674.Plim_2114"/>
<reference evidence="1 2" key="1">
    <citation type="journal article" date="2010" name="Stand. Genomic Sci.">
        <title>Complete genome sequence of Planctomyces limnophilus type strain (Mu 290).</title>
        <authorList>
            <person name="Labutti K."/>
            <person name="Sikorski J."/>
            <person name="Schneider S."/>
            <person name="Nolan M."/>
            <person name="Lucas S."/>
            <person name="Glavina Del Rio T."/>
            <person name="Tice H."/>
            <person name="Cheng J.F."/>
            <person name="Goodwin L."/>
            <person name="Pitluck S."/>
            <person name="Liolios K."/>
            <person name="Ivanova N."/>
            <person name="Mavromatis K."/>
            <person name="Mikhailova N."/>
            <person name="Pati A."/>
            <person name="Chen A."/>
            <person name="Palaniappan K."/>
            <person name="Land M."/>
            <person name="Hauser L."/>
            <person name="Chang Y.J."/>
            <person name="Jeffries C.D."/>
            <person name="Tindall B.J."/>
            <person name="Rohde M."/>
            <person name="Goker M."/>
            <person name="Woyke T."/>
            <person name="Bristow J."/>
            <person name="Eisen J.A."/>
            <person name="Markowitz V."/>
            <person name="Hugenholtz P."/>
            <person name="Kyrpides N.C."/>
            <person name="Klenk H.P."/>
            <person name="Lapidus A."/>
        </authorList>
    </citation>
    <scope>NUCLEOTIDE SEQUENCE [LARGE SCALE GENOMIC DNA]</scope>
    <source>
        <strain evidence="2">ATCC 43296 / DSM 3776 / IFAM 1008 / Mu 290</strain>
    </source>
</reference>
<proteinExistence type="predicted"/>
<protein>
    <submittedName>
        <fullName evidence="1">Uncharacterized protein</fullName>
    </submittedName>
</protein>
<dbReference type="HOGENOM" id="CLU_2882011_0_0_0"/>